<dbReference type="Proteomes" id="UP000782610">
    <property type="component" value="Unassembled WGS sequence"/>
</dbReference>
<comment type="caution">
    <text evidence="2">The sequence shown here is derived from an EMBL/GenBank/DDBJ whole genome shotgun (WGS) entry which is preliminary data.</text>
</comment>
<sequence>MPAIRKTAAKTAATKAAAKKPAKKPAAKPAAAAKAPVRKAASKPAAKKRADGGASLGVAVSAARGVSKVRAGVLAERERIRNTAARLPAESAHQLDARARAILRGREIAEEDLRTAGGSYSLIEVQGLLHGISRQGVQKRVAARDLLAVPGPNNKRRFPALQFNDDGSLLTGLPEVTSAMPTRNGWAILNFLVNPASALGNLRPIDLLRRGDVEHVVAAARMIGEPGR</sequence>
<accession>A0A933L1Y9</accession>
<proteinExistence type="predicted"/>
<gene>
    <name evidence="2" type="ORF">HY834_13540</name>
</gene>
<dbReference type="AlphaFoldDB" id="A0A933L1Y9"/>
<organism evidence="2 3">
    <name type="scientific">Devosia nanyangense</name>
    <dbReference type="NCBI Taxonomy" id="1228055"/>
    <lineage>
        <taxon>Bacteria</taxon>
        <taxon>Pseudomonadati</taxon>
        <taxon>Pseudomonadota</taxon>
        <taxon>Alphaproteobacteria</taxon>
        <taxon>Hyphomicrobiales</taxon>
        <taxon>Devosiaceae</taxon>
        <taxon>Devosia</taxon>
    </lineage>
</organism>
<evidence type="ECO:0000256" key="1">
    <source>
        <dbReference type="SAM" id="MobiDB-lite"/>
    </source>
</evidence>
<feature type="compositionally biased region" description="Low complexity" evidence="1">
    <location>
        <begin position="1"/>
        <end position="16"/>
    </location>
</feature>
<evidence type="ECO:0008006" key="4">
    <source>
        <dbReference type="Google" id="ProtNLM"/>
    </source>
</evidence>
<feature type="region of interest" description="Disordered" evidence="1">
    <location>
        <begin position="1"/>
        <end position="54"/>
    </location>
</feature>
<evidence type="ECO:0000313" key="3">
    <source>
        <dbReference type="Proteomes" id="UP000782610"/>
    </source>
</evidence>
<name>A0A933L1Y9_9HYPH</name>
<reference evidence="2" key="1">
    <citation type="submission" date="2020-07" db="EMBL/GenBank/DDBJ databases">
        <title>Huge and variable diversity of episymbiotic CPR bacteria and DPANN archaea in groundwater ecosystems.</title>
        <authorList>
            <person name="He C.Y."/>
            <person name="Keren R."/>
            <person name="Whittaker M."/>
            <person name="Farag I.F."/>
            <person name="Doudna J."/>
            <person name="Cate J.H.D."/>
            <person name="Banfield J.F."/>
        </authorList>
    </citation>
    <scope>NUCLEOTIDE SEQUENCE</scope>
    <source>
        <strain evidence="2">NC_groundwater_1586_Pr3_B-0.1um_66_15</strain>
    </source>
</reference>
<feature type="compositionally biased region" description="Basic residues" evidence="1">
    <location>
        <begin position="36"/>
        <end position="47"/>
    </location>
</feature>
<feature type="compositionally biased region" description="Basic residues" evidence="1">
    <location>
        <begin position="17"/>
        <end position="26"/>
    </location>
</feature>
<protein>
    <recommendedName>
        <fullName evidence="4">Antitoxin Xre/MbcA/ParS-like toxin-binding domain-containing protein</fullName>
    </recommendedName>
</protein>
<evidence type="ECO:0000313" key="2">
    <source>
        <dbReference type="EMBL" id="MBI4922764.1"/>
    </source>
</evidence>
<dbReference type="EMBL" id="JACRAF010000038">
    <property type="protein sequence ID" value="MBI4922764.1"/>
    <property type="molecule type" value="Genomic_DNA"/>
</dbReference>